<evidence type="ECO:0000313" key="1">
    <source>
        <dbReference type="EMBL" id="GEL52027.1"/>
    </source>
</evidence>
<dbReference type="EMBL" id="BJVS01000001">
    <property type="protein sequence ID" value="GEL52027.1"/>
    <property type="molecule type" value="Genomic_DNA"/>
</dbReference>
<reference evidence="1 2" key="1">
    <citation type="submission" date="2019-07" db="EMBL/GenBank/DDBJ databases">
        <title>Whole genome shotgun sequence of Asaia bogorensis NBRC 16594.</title>
        <authorList>
            <person name="Hosoyama A."/>
            <person name="Uohara A."/>
            <person name="Ohji S."/>
            <person name="Ichikawa N."/>
        </authorList>
    </citation>
    <scope>NUCLEOTIDE SEQUENCE [LARGE SCALE GENOMIC DNA]</scope>
    <source>
        <strain evidence="1 2">NBRC 16594</strain>
    </source>
</reference>
<keyword evidence="2" id="KW-1185">Reference proteome</keyword>
<dbReference type="Proteomes" id="UP000321287">
    <property type="component" value="Unassembled WGS sequence"/>
</dbReference>
<evidence type="ECO:0000313" key="2">
    <source>
        <dbReference type="Proteomes" id="UP000321287"/>
    </source>
</evidence>
<name>A0AAN4R008_9PROT</name>
<organism evidence="1 2">
    <name type="scientific">Asaia bogorensis NBRC 16594</name>
    <dbReference type="NCBI Taxonomy" id="1231624"/>
    <lineage>
        <taxon>Bacteria</taxon>
        <taxon>Pseudomonadati</taxon>
        <taxon>Pseudomonadota</taxon>
        <taxon>Alphaproteobacteria</taxon>
        <taxon>Acetobacterales</taxon>
        <taxon>Acetobacteraceae</taxon>
        <taxon>Asaia</taxon>
    </lineage>
</organism>
<protein>
    <submittedName>
        <fullName evidence="1">Uncharacterized protein</fullName>
    </submittedName>
</protein>
<gene>
    <name evidence="1" type="ORF">ABO01nite_00340</name>
</gene>
<sequence length="75" mass="8289">MIIDHKICAGTFLTFTRWQKRKKGATAGPNAIKSTEWHRNGRLVTKADNLGIDFTSIQGCEGDPITYASKARHTG</sequence>
<proteinExistence type="predicted"/>
<accession>A0AAN4R008</accession>
<dbReference type="AlphaFoldDB" id="A0AAN4R008"/>
<comment type="caution">
    <text evidence="1">The sequence shown here is derived from an EMBL/GenBank/DDBJ whole genome shotgun (WGS) entry which is preliminary data.</text>
</comment>